<keyword evidence="1" id="KW-1133">Transmembrane helix</keyword>
<proteinExistence type="predicted"/>
<dbReference type="Pfam" id="PF04749">
    <property type="entry name" value="PLAC8"/>
    <property type="match status" value="1"/>
</dbReference>
<feature type="transmembrane region" description="Helical" evidence="1">
    <location>
        <begin position="66"/>
        <end position="90"/>
    </location>
</feature>
<dbReference type="PANTHER" id="PTHR15907">
    <property type="entry name" value="DUF614 FAMILY PROTEIN-RELATED"/>
    <property type="match status" value="1"/>
</dbReference>
<protein>
    <recommendedName>
        <fullName evidence="4">PLAC8 family protein</fullName>
    </recommendedName>
</protein>
<dbReference type="EMBL" id="JNBR01000027">
    <property type="protein sequence ID" value="OQS00671.1"/>
    <property type="molecule type" value="Genomic_DNA"/>
</dbReference>
<name>A0A1V9ZRT9_ACHHY</name>
<feature type="transmembrane region" description="Helical" evidence="1">
    <location>
        <begin position="110"/>
        <end position="128"/>
    </location>
</feature>
<sequence length="186" mass="19680">MTTATPASSINLANEKTPIASCASDTKWKAGIFDCFENIVPNFGMAYLCPCISLAQTMHRSGLASYVQTLAACGLFFVVAAAAGGIYILLYPCESSHATSDDPCEAPMGLILIACGLTLTLIATLTYARTKIRALHNIRGSVVEDFLCVWLCLPCALAQMATETGSYTPGSCNFGPKDKLVAYSEA</sequence>
<evidence type="ECO:0000313" key="3">
    <source>
        <dbReference type="Proteomes" id="UP000243579"/>
    </source>
</evidence>
<evidence type="ECO:0000313" key="2">
    <source>
        <dbReference type="EMBL" id="OQS00671.1"/>
    </source>
</evidence>
<dbReference type="Proteomes" id="UP000243579">
    <property type="component" value="Unassembled WGS sequence"/>
</dbReference>
<dbReference type="AlphaFoldDB" id="A0A1V9ZRT9"/>
<gene>
    <name evidence="2" type="ORF">ACHHYP_02899</name>
</gene>
<evidence type="ECO:0000256" key="1">
    <source>
        <dbReference type="SAM" id="Phobius"/>
    </source>
</evidence>
<keyword evidence="1" id="KW-0812">Transmembrane</keyword>
<dbReference type="InterPro" id="IPR006461">
    <property type="entry name" value="PLAC_motif_containing"/>
</dbReference>
<evidence type="ECO:0008006" key="4">
    <source>
        <dbReference type="Google" id="ProtNLM"/>
    </source>
</evidence>
<keyword evidence="1" id="KW-0472">Membrane</keyword>
<keyword evidence="3" id="KW-1185">Reference proteome</keyword>
<reference evidence="2 3" key="1">
    <citation type="journal article" date="2014" name="Genome Biol. Evol.">
        <title>The secreted proteins of Achlya hypogyna and Thraustotheca clavata identify the ancestral oomycete secretome and reveal gene acquisitions by horizontal gene transfer.</title>
        <authorList>
            <person name="Misner I."/>
            <person name="Blouin N."/>
            <person name="Leonard G."/>
            <person name="Richards T.A."/>
            <person name="Lane C.E."/>
        </authorList>
    </citation>
    <scope>NUCLEOTIDE SEQUENCE [LARGE SCALE GENOMIC DNA]</scope>
    <source>
        <strain evidence="2 3">ATCC 48635</strain>
    </source>
</reference>
<accession>A0A1V9ZRT9</accession>
<dbReference type="OrthoDB" id="1045822at2759"/>
<dbReference type="NCBIfam" id="TIGR01571">
    <property type="entry name" value="A_thal_Cys_rich"/>
    <property type="match status" value="1"/>
</dbReference>
<organism evidence="2 3">
    <name type="scientific">Achlya hypogyna</name>
    <name type="common">Oomycete</name>
    <name type="synonym">Protoachlya hypogyna</name>
    <dbReference type="NCBI Taxonomy" id="1202772"/>
    <lineage>
        <taxon>Eukaryota</taxon>
        <taxon>Sar</taxon>
        <taxon>Stramenopiles</taxon>
        <taxon>Oomycota</taxon>
        <taxon>Saprolegniomycetes</taxon>
        <taxon>Saprolegniales</taxon>
        <taxon>Achlyaceae</taxon>
        <taxon>Achlya</taxon>
    </lineage>
</organism>
<comment type="caution">
    <text evidence="2">The sequence shown here is derived from an EMBL/GenBank/DDBJ whole genome shotgun (WGS) entry which is preliminary data.</text>
</comment>